<dbReference type="InterPro" id="IPR011059">
    <property type="entry name" value="Metal-dep_hydrolase_composite"/>
</dbReference>
<keyword evidence="3" id="KW-1185">Reference proteome</keyword>
<dbReference type="Gene3D" id="3.20.20.140">
    <property type="entry name" value="Metal-dependent hydrolases"/>
    <property type="match status" value="1"/>
</dbReference>
<dbReference type="InterPro" id="IPR032466">
    <property type="entry name" value="Metal_Hydrolase"/>
</dbReference>
<dbReference type="InterPro" id="IPR006680">
    <property type="entry name" value="Amidohydro-rel"/>
</dbReference>
<dbReference type="GO" id="GO:0016810">
    <property type="term" value="F:hydrolase activity, acting on carbon-nitrogen (but not peptide) bonds"/>
    <property type="evidence" value="ECO:0007669"/>
    <property type="project" value="InterPro"/>
</dbReference>
<dbReference type="Pfam" id="PF01979">
    <property type="entry name" value="Amidohydro_1"/>
    <property type="match status" value="1"/>
</dbReference>
<name>A0A9P5GJB3_PENCR</name>
<dbReference type="PANTHER" id="PTHR43794:SF5">
    <property type="entry name" value="CHLOROHYDROLASE FAMILY PROTEIN"/>
    <property type="match status" value="1"/>
</dbReference>
<evidence type="ECO:0000313" key="3">
    <source>
        <dbReference type="Proteomes" id="UP000701341"/>
    </source>
</evidence>
<dbReference type="SUPFAM" id="SSF51556">
    <property type="entry name" value="Metallo-dependent hydrolases"/>
    <property type="match status" value="1"/>
</dbReference>
<dbReference type="InterPro" id="IPR036188">
    <property type="entry name" value="FAD/NAD-bd_sf"/>
</dbReference>
<dbReference type="AlphaFoldDB" id="A0A9P5GJB3"/>
<evidence type="ECO:0000259" key="1">
    <source>
        <dbReference type="Pfam" id="PF01979"/>
    </source>
</evidence>
<accession>A0A9P5GJB3</accession>
<dbReference type="Gene3D" id="2.30.40.10">
    <property type="entry name" value="Urease, subunit C, domain 1"/>
    <property type="match status" value="1"/>
</dbReference>
<evidence type="ECO:0000313" key="2">
    <source>
        <dbReference type="EMBL" id="KAF7519333.1"/>
    </source>
</evidence>
<proteinExistence type="predicted"/>
<sequence length="1118" mass="122487">MTESSKILLQGGTLLLHEANERVVSRRLDLLISGNSILKIEENIDVDDQSVKVINCDGKLVSPGFINTHHHLWQTQLKGQHGNHTLLEYLPSGNFIGSLYSPEDAFWGELSGAMEAVDAGTTSVVDHSSLNLGVEYPPTLINALATSGLRAVYCQCVPRTILEEDSLNVTDDYTPESALHAWKELAEIAPFADGRVHLGFAVDNLYLPTGQLRELYTELRSMDAKIITSHGAAGKAFGDAPSALQLLNNAGLLGPDILISHANFPKNGDAGLLATHGASVSSTPNTELQMGYPPVALMPEFQSHSSLGVDCHSWGSGYMPGQMRLLLQHARTERSHRLEKEGKWSRHVGPLVEDVFNLGTIGGARSMGMAGQIGQIKVGAKADLIIFNTKSPSMLAVAQEDPISAIVLHSSERDVETVIVDGIVRKEEGLYGLIAAKTYLQLVASDENTKSTDTDEIAEIPTCFTGIINASPAASSESRLLVIDSASDIGGTWAEERLYPNLLSQNSYGLYEFSDLPLSDVVPEEHTDDAHNQFIAGWKINRYLRAWVDNISRLETKEWKLNISVSSAPGRRITIICDKLILATGLTSIPNMPDTTGPSTVSYNSAPVIHAKDVGDWAREHLGYQPLKPPEPETVSIPVKNSTYPQLRSVAIYGGAKSSFDLVHFFATLHRNDSRLHLQSTQKELVQVHWIIRDRGVGPAWMVPPMSTLPNGDTVASDKAASSRLLTYLTPCCYETPKRLSLRPSGGLHWEGSWLARLFHGNPIGRWWIRWLWRSIDKGLEDTAQYGSDPKMEKLRPENSVVSCASGIGIANQGDLWETIRLPHVNVYRSTITDIIATRPESSTDSSTKASVHLADSNCIAEVDLVVHATGYKPIVPIWFEPASLRLELGLAALVNSQDEDIRDNREIPAETPERINGPLKTTINDRILHWEDLDRQSEVMVRKTLNATRCALTDRSPPSWAESHKLIPYRLFRRMVAPELVARGDRSFATLGVVLSSTIAVVAEVQALWVAAFLTGGLDSPVEINSTPNQALSLGKLSLEAMENVISKDVVLGSLTGTGLEVEAIQYNDMLLRDLGLNPHRLGGGLYTELTGVYRPSVYAGIVDEWKRSRGLTEKKP</sequence>
<dbReference type="Gene3D" id="3.50.50.60">
    <property type="entry name" value="FAD/NAD(P)-binding domain"/>
    <property type="match status" value="1"/>
</dbReference>
<dbReference type="Proteomes" id="UP000701341">
    <property type="component" value="Unassembled WGS sequence"/>
</dbReference>
<reference evidence="2" key="1">
    <citation type="submission" date="2020-02" db="EMBL/GenBank/DDBJ databases">
        <authorList>
            <person name="Lichtner F.J."/>
        </authorList>
    </citation>
    <scope>NUCLEOTIDE SEQUENCE</scope>
    <source>
        <strain evidence="2">G10</strain>
    </source>
</reference>
<dbReference type="EMBL" id="JAAOZQ010000088">
    <property type="protein sequence ID" value="KAF7519333.1"/>
    <property type="molecule type" value="Genomic_DNA"/>
</dbReference>
<feature type="domain" description="Amidohydrolase-related" evidence="1">
    <location>
        <begin position="61"/>
        <end position="423"/>
    </location>
</feature>
<protein>
    <recommendedName>
        <fullName evidence="1">Amidohydrolase-related domain-containing protein</fullName>
    </recommendedName>
</protein>
<organism evidence="2 3">
    <name type="scientific">Penicillium crustosum</name>
    <name type="common">Blue mold fungus</name>
    <dbReference type="NCBI Taxonomy" id="36656"/>
    <lineage>
        <taxon>Eukaryota</taxon>
        <taxon>Fungi</taxon>
        <taxon>Dikarya</taxon>
        <taxon>Ascomycota</taxon>
        <taxon>Pezizomycotina</taxon>
        <taxon>Eurotiomycetes</taxon>
        <taxon>Eurotiomycetidae</taxon>
        <taxon>Eurotiales</taxon>
        <taxon>Aspergillaceae</taxon>
        <taxon>Penicillium</taxon>
    </lineage>
</organism>
<dbReference type="SUPFAM" id="SSF51905">
    <property type="entry name" value="FAD/NAD(P)-binding domain"/>
    <property type="match status" value="1"/>
</dbReference>
<dbReference type="SUPFAM" id="SSF51338">
    <property type="entry name" value="Composite domain of metallo-dependent hydrolases"/>
    <property type="match status" value="2"/>
</dbReference>
<dbReference type="PANTHER" id="PTHR43794">
    <property type="entry name" value="AMINOHYDROLASE SSNA-RELATED"/>
    <property type="match status" value="1"/>
</dbReference>
<dbReference type="InterPro" id="IPR050287">
    <property type="entry name" value="MTA/SAH_deaminase"/>
</dbReference>
<comment type="caution">
    <text evidence="2">The sequence shown here is derived from an EMBL/GenBank/DDBJ whole genome shotgun (WGS) entry which is preliminary data.</text>
</comment>
<gene>
    <name evidence="2" type="ORF">PCG10_010089</name>
</gene>